<dbReference type="InterPro" id="IPR047273">
    <property type="entry name" value="VRTN_OTU_dom"/>
</dbReference>
<gene>
    <name evidence="3" type="ORF">OXD698_LOCUS33770</name>
</gene>
<comment type="caution">
    <text evidence="3">The sequence shown here is derived from an EMBL/GenBank/DDBJ whole genome shotgun (WGS) entry which is preliminary data.</text>
</comment>
<dbReference type="AlphaFoldDB" id="A0A819TZE5"/>
<proteinExistence type="predicted"/>
<dbReference type="EMBL" id="CAJOAZ010004712">
    <property type="protein sequence ID" value="CAF4071978.1"/>
    <property type="molecule type" value="Genomic_DNA"/>
</dbReference>
<protein>
    <recommendedName>
        <fullName evidence="2">DUF6570 domain-containing protein</fullName>
    </recommendedName>
</protein>
<dbReference type="Pfam" id="PF20209">
    <property type="entry name" value="DUF6570"/>
    <property type="match status" value="1"/>
</dbReference>
<dbReference type="Proteomes" id="UP000663844">
    <property type="component" value="Unassembled WGS sequence"/>
</dbReference>
<accession>A0A819TZE5</accession>
<dbReference type="InterPro" id="IPR046700">
    <property type="entry name" value="DUF6570"/>
</dbReference>
<feature type="compositionally biased region" description="Basic and acidic residues" evidence="1">
    <location>
        <begin position="320"/>
        <end position="382"/>
    </location>
</feature>
<evidence type="ECO:0000313" key="3">
    <source>
        <dbReference type="EMBL" id="CAF4071978.1"/>
    </source>
</evidence>
<evidence type="ECO:0000256" key="1">
    <source>
        <dbReference type="SAM" id="MobiDB-lite"/>
    </source>
</evidence>
<feature type="non-terminal residue" evidence="3">
    <location>
        <position position="896"/>
    </location>
</feature>
<evidence type="ECO:0000313" key="4">
    <source>
        <dbReference type="Proteomes" id="UP000663844"/>
    </source>
</evidence>
<feature type="domain" description="DUF6570" evidence="2">
    <location>
        <begin position="566"/>
        <end position="703"/>
    </location>
</feature>
<reference evidence="3" key="1">
    <citation type="submission" date="2021-02" db="EMBL/GenBank/DDBJ databases">
        <authorList>
            <person name="Nowell W R."/>
        </authorList>
    </citation>
    <scope>NUCLEOTIDE SEQUENCE</scope>
</reference>
<evidence type="ECO:0000259" key="2">
    <source>
        <dbReference type="Pfam" id="PF20209"/>
    </source>
</evidence>
<sequence>MTRSQKFGRLLQILERCSESTVYHDEIVNAVQRIRRIESIMSPLEFRPYGVFDDRIHVVDLIAKEYLEKASADVQHLIPVDVDADGNGLYHSIILLMNDSTLTASELRVRTIIELVINEAFYSNMYTHRAGRIDIAIKAICKNRTYSGLYEICALCSILKCNIRSVYPEIDFRADMAVMNSIYTPIPPIIANYEVAILWSSVWKEMHVRAANNNLWSPNHFVPLLAPNQQYDFDHNNQLLLSNVKTPEKKTFKNNAVTQIRMPEFESSPNRRVRSDINIESERTKAISPIAIEQAQADTEEEHENRLSLLRERARLRRVNQTEEQRQNRLAKDRERTQSRRESQAEEQRHDRLAKDRERARSRRESDPEEQRQDRLAKDRERTRSRRRNETDDQYQLRINYQRDRSQANRTEKRLEKQTSDNIIIQQHNINMTKKKKSQIHSTWPAPIPTDLKKECLQRFLCQMSMSVLAEVTCTVCNIPSPEQESIKMPMSEIPNIHLLKISDELKNLVINTQSSTSKNSNGSSTTKSSYFYYENDIIRYVNGIYQENNVDMCILCQKCSNGLSKEQIPKFSVANNMWLGDVPVELQGLTIPEEKLISLHRHNSCIIKLQSPFHSMATAQGALKGNCITFLQNTPNIVNSLPLKMTDLCDTLKVIFIRARPPERLQLKRILTVRKKKIVEALRWLKKYNIFYKNVDINLDNIAQLPEDDIPESIMTTMEHILNDKEVPSERAGYILDPLSNSTELNISDVIPINNSAVLDVNGSSISSEEINNCLLNKIKNGGTNDEMDVENIYLIPHSSKPVNEYFNPKLLAGLYPTLFCYGLGAPEDRTRPLTINLREHIRYLLCYNDRRFETNHSFIFVVFNLLQRRDACFHAQLIATKPYFRSSAQEIHSL</sequence>
<feature type="compositionally biased region" description="Basic and acidic residues" evidence="1">
    <location>
        <begin position="401"/>
        <end position="416"/>
    </location>
</feature>
<feature type="region of interest" description="Disordered" evidence="1">
    <location>
        <begin position="320"/>
        <end position="416"/>
    </location>
</feature>
<organism evidence="3 4">
    <name type="scientific">Adineta steineri</name>
    <dbReference type="NCBI Taxonomy" id="433720"/>
    <lineage>
        <taxon>Eukaryota</taxon>
        <taxon>Metazoa</taxon>
        <taxon>Spiralia</taxon>
        <taxon>Gnathifera</taxon>
        <taxon>Rotifera</taxon>
        <taxon>Eurotatoria</taxon>
        <taxon>Bdelloidea</taxon>
        <taxon>Adinetida</taxon>
        <taxon>Adinetidae</taxon>
        <taxon>Adineta</taxon>
    </lineage>
</organism>
<dbReference type="Gene3D" id="3.90.70.80">
    <property type="match status" value="1"/>
</dbReference>
<feature type="non-terminal residue" evidence="3">
    <location>
        <position position="1"/>
    </location>
</feature>
<dbReference type="CDD" id="cd22791">
    <property type="entry name" value="OTU_VRTN"/>
    <property type="match status" value="1"/>
</dbReference>
<name>A0A819TZE5_9BILA</name>